<proteinExistence type="predicted"/>
<sequence>MPDAPDVDDWKLTVPSPWSPTTPLGYGVYAAGFLYDPDQDIIYSRMDAPQRSFGYAYGYDDGALAMSAVIDCEPIFFDYAGKHWMVELWKGQYGLETGCEIGVYTRPIGSTGLGYAVLDATVGQRPNDDVPSHDLFYDCASDGDRLLLSAKLRRNGTTLFTRGPEIHWWLTGFRWGVLSDPSELSVDVSIRLKDAAMRDAFLGAIAGRPYSDLHVDGTTVSFTFSRPFAVPQPTRPAPALAAVRASNETIVSAYNSFGFPNNDPNQVDADFLSVAGLELLHFGDFVGSAAARAAIENGVPGPTVVAALADAFGIAGSTIDAWLNSVPRTLSSWVAEVQRTLALPLDFSCYVMIDNTKGPSDLLLTSITAAFGSYVMSPPARIARGSVGRFVLQDPKPSVFGSEGTVTYQYADENLEMKTVVFSFQCPTGFAANAAASTQPRWRFTGTSGEPDNPRTSPVPEGGHPLYVAFVIGGGAASEGRHRRVTSTAKDSGGDITRLCGAWGTVSAAQAILQITSGTVAYYTGAGPSVADVHVVDGRTGRYLRTGPDADPGNNLDELPDC</sequence>
<name>A0A0A0BB81_9CELL</name>
<protein>
    <recommendedName>
        <fullName evidence="1">DUF4474 domain-containing protein</fullName>
    </recommendedName>
</protein>
<gene>
    <name evidence="2" type="ORF">Q760_04020</name>
</gene>
<feature type="domain" description="DUF4474" evidence="1">
    <location>
        <begin position="29"/>
        <end position="257"/>
    </location>
</feature>
<dbReference type="Pfam" id="PF14751">
    <property type="entry name" value="DUF4474"/>
    <property type="match status" value="1"/>
</dbReference>
<dbReference type="OrthoDB" id="3189065at2"/>
<dbReference type="InterPro" id="IPR024997">
    <property type="entry name" value="DUF3892"/>
</dbReference>
<dbReference type="Pfam" id="PF13031">
    <property type="entry name" value="DUF3892"/>
    <property type="match status" value="1"/>
</dbReference>
<dbReference type="Proteomes" id="UP000029833">
    <property type="component" value="Unassembled WGS sequence"/>
</dbReference>
<dbReference type="InterPro" id="IPR029322">
    <property type="entry name" value="DUF4474"/>
</dbReference>
<organism evidence="2 3">
    <name type="scientific">Cellulomonas cellasea DSM 20118</name>
    <dbReference type="NCBI Taxonomy" id="1408250"/>
    <lineage>
        <taxon>Bacteria</taxon>
        <taxon>Bacillati</taxon>
        <taxon>Actinomycetota</taxon>
        <taxon>Actinomycetes</taxon>
        <taxon>Micrococcales</taxon>
        <taxon>Cellulomonadaceae</taxon>
        <taxon>Cellulomonas</taxon>
    </lineage>
</organism>
<dbReference type="EMBL" id="AXNT01000014">
    <property type="protein sequence ID" value="KGM03408.1"/>
    <property type="molecule type" value="Genomic_DNA"/>
</dbReference>
<keyword evidence="3" id="KW-1185">Reference proteome</keyword>
<accession>A0A0A0BB81</accession>
<evidence type="ECO:0000313" key="2">
    <source>
        <dbReference type="EMBL" id="KGM03408.1"/>
    </source>
</evidence>
<dbReference type="STRING" id="1408250.Q760_04020"/>
<evidence type="ECO:0000313" key="3">
    <source>
        <dbReference type="Proteomes" id="UP000029833"/>
    </source>
</evidence>
<evidence type="ECO:0000259" key="1">
    <source>
        <dbReference type="Pfam" id="PF14751"/>
    </source>
</evidence>
<comment type="caution">
    <text evidence="2">The sequence shown here is derived from an EMBL/GenBank/DDBJ whole genome shotgun (WGS) entry which is preliminary data.</text>
</comment>
<dbReference type="AlphaFoldDB" id="A0A0A0BB81"/>
<dbReference type="RefSeq" id="WP_052103544.1">
    <property type="nucleotide sequence ID" value="NZ_AXNT01000014.1"/>
</dbReference>
<reference evidence="2 3" key="1">
    <citation type="submission" date="2013-10" db="EMBL/GenBank/DDBJ databases">
        <authorList>
            <person name="Wang G."/>
            <person name="Zhuang W."/>
        </authorList>
    </citation>
    <scope>NUCLEOTIDE SEQUENCE [LARGE SCALE GENOMIC DNA]</scope>
    <source>
        <strain evidence="2 3">DSM 20118</strain>
    </source>
</reference>